<evidence type="ECO:0000313" key="2">
    <source>
        <dbReference type="Proteomes" id="UP001150942"/>
    </source>
</evidence>
<dbReference type="EMBL" id="JAPQKQ010000005">
    <property type="protein sequence ID" value="KAJ5197548.1"/>
    <property type="molecule type" value="Genomic_DNA"/>
</dbReference>
<comment type="caution">
    <text evidence="1">The sequence shown here is derived from an EMBL/GenBank/DDBJ whole genome shotgun (WGS) entry which is preliminary data.</text>
</comment>
<dbReference type="AlphaFoldDB" id="A0A9W9JIF0"/>
<keyword evidence="2" id="KW-1185">Reference proteome</keyword>
<sequence>MVRVVKTKAIFEVLWQRQPAVAKCGTPSEFQRFGLTTQSLLSKANIVYLDVVPPPSHHHRSQENQPAFPYTSTTIHFPPSSPQPNAIIFIWSPVHRQLCLLLVKSGDLSARPSGAPKPPAPSLPLSDTEILQRRSSLSYNTSPQAVSHSICQLPNSKLRTYV</sequence>
<dbReference type="OrthoDB" id="2156052at2759"/>
<evidence type="ECO:0000313" key="1">
    <source>
        <dbReference type="EMBL" id="KAJ5197548.1"/>
    </source>
</evidence>
<proteinExistence type="predicted"/>
<gene>
    <name evidence="1" type="ORF">N7449_008027</name>
</gene>
<name>A0A9W9JIF0_9EURO</name>
<dbReference type="Proteomes" id="UP001150942">
    <property type="component" value="Unassembled WGS sequence"/>
</dbReference>
<protein>
    <submittedName>
        <fullName evidence="1">Uncharacterized protein</fullName>
    </submittedName>
</protein>
<accession>A0A9W9JIF0</accession>
<reference evidence="1" key="2">
    <citation type="journal article" date="2023" name="IMA Fungus">
        <title>Comparative genomic study of the Penicillium genus elucidates a diverse pangenome and 15 lateral gene transfer events.</title>
        <authorList>
            <person name="Petersen C."/>
            <person name="Sorensen T."/>
            <person name="Nielsen M.R."/>
            <person name="Sondergaard T.E."/>
            <person name="Sorensen J.L."/>
            <person name="Fitzpatrick D.A."/>
            <person name="Frisvad J.C."/>
            <person name="Nielsen K.L."/>
        </authorList>
    </citation>
    <scope>NUCLEOTIDE SEQUENCE</scope>
    <source>
        <strain evidence="1">IBT 20477</strain>
    </source>
</reference>
<organism evidence="1 2">
    <name type="scientific">Penicillium cf. viridicatum</name>
    <dbReference type="NCBI Taxonomy" id="2972119"/>
    <lineage>
        <taxon>Eukaryota</taxon>
        <taxon>Fungi</taxon>
        <taxon>Dikarya</taxon>
        <taxon>Ascomycota</taxon>
        <taxon>Pezizomycotina</taxon>
        <taxon>Eurotiomycetes</taxon>
        <taxon>Eurotiomycetidae</taxon>
        <taxon>Eurotiales</taxon>
        <taxon>Aspergillaceae</taxon>
        <taxon>Penicillium</taxon>
    </lineage>
</organism>
<reference evidence="1" key="1">
    <citation type="submission" date="2022-11" db="EMBL/GenBank/DDBJ databases">
        <authorList>
            <person name="Petersen C."/>
        </authorList>
    </citation>
    <scope>NUCLEOTIDE SEQUENCE</scope>
    <source>
        <strain evidence="1">IBT 20477</strain>
    </source>
</reference>